<name>A0A284S2W1_ARMOS</name>
<evidence type="ECO:0000313" key="1">
    <source>
        <dbReference type="EMBL" id="SJL15326.1"/>
    </source>
</evidence>
<keyword evidence="2" id="KW-1185">Reference proteome</keyword>
<organism evidence="1 2">
    <name type="scientific">Armillaria ostoyae</name>
    <name type="common">Armillaria root rot fungus</name>
    <dbReference type="NCBI Taxonomy" id="47428"/>
    <lineage>
        <taxon>Eukaryota</taxon>
        <taxon>Fungi</taxon>
        <taxon>Dikarya</taxon>
        <taxon>Basidiomycota</taxon>
        <taxon>Agaricomycotina</taxon>
        <taxon>Agaricomycetes</taxon>
        <taxon>Agaricomycetidae</taxon>
        <taxon>Agaricales</taxon>
        <taxon>Marasmiineae</taxon>
        <taxon>Physalacriaceae</taxon>
        <taxon>Armillaria</taxon>
    </lineage>
</organism>
<dbReference type="AlphaFoldDB" id="A0A284S2W1"/>
<evidence type="ECO:0000313" key="2">
    <source>
        <dbReference type="Proteomes" id="UP000219338"/>
    </source>
</evidence>
<reference evidence="2" key="1">
    <citation type="journal article" date="2017" name="Nat. Ecol. Evol.">
        <title>Genome expansion and lineage-specific genetic innovations in the forest pathogenic fungi Armillaria.</title>
        <authorList>
            <person name="Sipos G."/>
            <person name="Prasanna A.N."/>
            <person name="Walter M.C."/>
            <person name="O'Connor E."/>
            <person name="Balint B."/>
            <person name="Krizsan K."/>
            <person name="Kiss B."/>
            <person name="Hess J."/>
            <person name="Varga T."/>
            <person name="Slot J."/>
            <person name="Riley R."/>
            <person name="Boka B."/>
            <person name="Rigling D."/>
            <person name="Barry K."/>
            <person name="Lee J."/>
            <person name="Mihaltcheva S."/>
            <person name="LaButti K."/>
            <person name="Lipzen A."/>
            <person name="Waldron R."/>
            <person name="Moloney N.M."/>
            <person name="Sperisen C."/>
            <person name="Kredics L."/>
            <person name="Vagvoelgyi C."/>
            <person name="Patrignani A."/>
            <person name="Fitzpatrick D."/>
            <person name="Nagy I."/>
            <person name="Doyle S."/>
            <person name="Anderson J.B."/>
            <person name="Grigoriev I.V."/>
            <person name="Gueldener U."/>
            <person name="Muensterkoetter M."/>
            <person name="Nagy L.G."/>
        </authorList>
    </citation>
    <scope>NUCLEOTIDE SEQUENCE [LARGE SCALE GENOMIC DNA]</scope>
    <source>
        <strain evidence="2">C18/9</strain>
    </source>
</reference>
<gene>
    <name evidence="1" type="ORF">ARMOST_18819</name>
</gene>
<protein>
    <submittedName>
        <fullName evidence="1">Uncharacterized protein</fullName>
    </submittedName>
</protein>
<dbReference type="OrthoDB" id="10584485at2759"/>
<proteinExistence type="predicted"/>
<dbReference type="Proteomes" id="UP000219338">
    <property type="component" value="Unassembled WGS sequence"/>
</dbReference>
<accession>A0A284S2W1</accession>
<sequence length="105" mass="12013">MCIYSIFDRSKIGIKIFELCMLSLDSHYVHRIARVSGFPWDPFALYKFYVNSSLAMLNYRPILRITPHSLEGSTEEANIGIPLTEIQDASSLDDKLNYSKGIFDC</sequence>
<dbReference type="EMBL" id="FUEG01000028">
    <property type="protein sequence ID" value="SJL15326.1"/>
    <property type="molecule type" value="Genomic_DNA"/>
</dbReference>